<dbReference type="Pfam" id="PF06348">
    <property type="entry name" value="DUF1059"/>
    <property type="match status" value="1"/>
</dbReference>
<comment type="caution">
    <text evidence="1">The sequence shown here is derived from an EMBL/GenBank/DDBJ whole genome shotgun (WGS) entry which is preliminary data.</text>
</comment>
<evidence type="ECO:0000313" key="2">
    <source>
        <dbReference type="Proteomes" id="UP001501495"/>
    </source>
</evidence>
<keyword evidence="2" id="KW-1185">Reference proteome</keyword>
<accession>A0ABP7XSN0</accession>
<dbReference type="InterPro" id="IPR009409">
    <property type="entry name" value="DUF1059"/>
</dbReference>
<gene>
    <name evidence="1" type="ORF">GCM10022215_33440</name>
</gene>
<sequence>MEDTRGDLSQLRSTGLLDSAGPAGYRRTGLLIGVPAAGLSAGLDPFVTVVSIARGSDVDPVWIGHRRSASLPAPAVYAARVKTRLICPCGTQVDGHDEDELVARTQEHLAAEHPGREYDRDMILFMAT</sequence>
<organism evidence="1 2">
    <name type="scientific">Nocardioides fonticola</name>
    <dbReference type="NCBI Taxonomy" id="450363"/>
    <lineage>
        <taxon>Bacteria</taxon>
        <taxon>Bacillati</taxon>
        <taxon>Actinomycetota</taxon>
        <taxon>Actinomycetes</taxon>
        <taxon>Propionibacteriales</taxon>
        <taxon>Nocardioidaceae</taxon>
        <taxon>Nocardioides</taxon>
    </lineage>
</organism>
<protein>
    <recommendedName>
        <fullName evidence="3">DUF1059 domain-containing protein</fullName>
    </recommendedName>
</protein>
<proteinExistence type="predicted"/>
<name>A0ABP7XSN0_9ACTN</name>
<evidence type="ECO:0008006" key="3">
    <source>
        <dbReference type="Google" id="ProtNLM"/>
    </source>
</evidence>
<dbReference type="EMBL" id="BAAAZH010000026">
    <property type="protein sequence ID" value="GAA4125171.1"/>
    <property type="molecule type" value="Genomic_DNA"/>
</dbReference>
<evidence type="ECO:0000313" key="1">
    <source>
        <dbReference type="EMBL" id="GAA4125171.1"/>
    </source>
</evidence>
<dbReference type="Proteomes" id="UP001501495">
    <property type="component" value="Unassembled WGS sequence"/>
</dbReference>
<reference evidence="2" key="1">
    <citation type="journal article" date="2019" name="Int. J. Syst. Evol. Microbiol.">
        <title>The Global Catalogue of Microorganisms (GCM) 10K type strain sequencing project: providing services to taxonomists for standard genome sequencing and annotation.</title>
        <authorList>
            <consortium name="The Broad Institute Genomics Platform"/>
            <consortium name="The Broad Institute Genome Sequencing Center for Infectious Disease"/>
            <person name="Wu L."/>
            <person name="Ma J."/>
        </authorList>
    </citation>
    <scope>NUCLEOTIDE SEQUENCE [LARGE SCALE GENOMIC DNA]</scope>
    <source>
        <strain evidence="2">JCM 16703</strain>
    </source>
</reference>